<keyword evidence="7" id="KW-1185">Reference proteome</keyword>
<sequence>MPREKARRRAAPVAVGLSRSAIIEAALAEIDRGGLPAFSLRGLARALGVNANVVVWHVGNRDAVIAEVVAHVLHGVVPPEAPEEGWEARLRGLFTRFRAAMRKHPHTAPLIGADAVSNLRPDLPLVEAILSALEEAGVRPERICETYNTVQAALVGFVTQELARLPTEDLPGWQAGIRAGLEAVDPERFPTLVRHLPRLVNRAFILRWQNGAEMPMESSFTAFVDCVIAGIAASLTQSRSPDE</sequence>
<dbReference type="PANTHER" id="PTHR30055:SF151">
    <property type="entry name" value="TRANSCRIPTIONAL REGULATORY PROTEIN"/>
    <property type="match status" value="1"/>
</dbReference>
<accession>A0ABV6IQN5</accession>
<reference evidence="6 7" key="1">
    <citation type="submission" date="2024-09" db="EMBL/GenBank/DDBJ databases">
        <authorList>
            <person name="Sun Q."/>
            <person name="Mori K."/>
        </authorList>
    </citation>
    <scope>NUCLEOTIDE SEQUENCE [LARGE SCALE GENOMIC DNA]</scope>
    <source>
        <strain evidence="6 7">CCM 7468</strain>
    </source>
</reference>
<evidence type="ECO:0000256" key="1">
    <source>
        <dbReference type="ARBA" id="ARBA00023015"/>
    </source>
</evidence>
<dbReference type="InterPro" id="IPR050109">
    <property type="entry name" value="HTH-type_TetR-like_transc_reg"/>
</dbReference>
<dbReference type="SUPFAM" id="SSF46689">
    <property type="entry name" value="Homeodomain-like"/>
    <property type="match status" value="1"/>
</dbReference>
<dbReference type="Gene3D" id="1.10.10.60">
    <property type="entry name" value="Homeodomain-like"/>
    <property type="match status" value="1"/>
</dbReference>
<protein>
    <submittedName>
        <fullName evidence="6">TetR/AcrR family transcriptional regulator</fullName>
    </submittedName>
</protein>
<feature type="domain" description="HTH tetR-type" evidence="5">
    <location>
        <begin position="16"/>
        <end position="76"/>
    </location>
</feature>
<dbReference type="Proteomes" id="UP001589789">
    <property type="component" value="Unassembled WGS sequence"/>
</dbReference>
<evidence type="ECO:0000313" key="6">
    <source>
        <dbReference type="EMBL" id="MFC0385924.1"/>
    </source>
</evidence>
<gene>
    <name evidence="6" type="ORF">ACFFIC_10235</name>
</gene>
<evidence type="ECO:0000256" key="3">
    <source>
        <dbReference type="ARBA" id="ARBA00023163"/>
    </source>
</evidence>
<dbReference type="InterPro" id="IPR001647">
    <property type="entry name" value="HTH_TetR"/>
</dbReference>
<dbReference type="InterPro" id="IPR004111">
    <property type="entry name" value="Repressor_TetR_C"/>
</dbReference>
<dbReference type="SUPFAM" id="SSF48498">
    <property type="entry name" value="Tetracyclin repressor-like, C-terminal domain"/>
    <property type="match status" value="1"/>
</dbReference>
<dbReference type="InterPro" id="IPR009057">
    <property type="entry name" value="Homeodomain-like_sf"/>
</dbReference>
<evidence type="ECO:0000259" key="5">
    <source>
        <dbReference type="PROSITE" id="PS50977"/>
    </source>
</evidence>
<dbReference type="Gene3D" id="1.10.357.10">
    <property type="entry name" value="Tetracycline Repressor, domain 2"/>
    <property type="match status" value="1"/>
</dbReference>
<keyword evidence="2 4" id="KW-0238">DNA-binding</keyword>
<dbReference type="EMBL" id="JBHLVZ010000019">
    <property type="protein sequence ID" value="MFC0385924.1"/>
    <property type="molecule type" value="Genomic_DNA"/>
</dbReference>
<dbReference type="PANTHER" id="PTHR30055">
    <property type="entry name" value="HTH-TYPE TRANSCRIPTIONAL REGULATOR RUTR"/>
    <property type="match status" value="1"/>
</dbReference>
<evidence type="ECO:0000313" key="7">
    <source>
        <dbReference type="Proteomes" id="UP001589789"/>
    </source>
</evidence>
<keyword evidence="1" id="KW-0805">Transcription regulation</keyword>
<dbReference type="PROSITE" id="PS50977">
    <property type="entry name" value="HTH_TETR_2"/>
    <property type="match status" value="1"/>
</dbReference>
<comment type="caution">
    <text evidence="6">The sequence shown here is derived from an EMBL/GenBank/DDBJ whole genome shotgun (WGS) entry which is preliminary data.</text>
</comment>
<dbReference type="RefSeq" id="WP_377050065.1">
    <property type="nucleotide sequence ID" value="NZ_JBHLVZ010000019.1"/>
</dbReference>
<name>A0ABV6IQN5_9PROT</name>
<organism evidence="6 7">
    <name type="scientific">Muricoccus vinaceus</name>
    <dbReference type="NCBI Taxonomy" id="424704"/>
    <lineage>
        <taxon>Bacteria</taxon>
        <taxon>Pseudomonadati</taxon>
        <taxon>Pseudomonadota</taxon>
        <taxon>Alphaproteobacteria</taxon>
        <taxon>Acetobacterales</taxon>
        <taxon>Roseomonadaceae</taxon>
        <taxon>Muricoccus</taxon>
    </lineage>
</organism>
<evidence type="ECO:0000256" key="4">
    <source>
        <dbReference type="PROSITE-ProRule" id="PRU00335"/>
    </source>
</evidence>
<keyword evidence="3" id="KW-0804">Transcription</keyword>
<dbReference type="Pfam" id="PF02909">
    <property type="entry name" value="TetR_C_1"/>
    <property type="match status" value="1"/>
</dbReference>
<dbReference type="InterPro" id="IPR036271">
    <property type="entry name" value="Tet_transcr_reg_TetR-rel_C_sf"/>
</dbReference>
<evidence type="ECO:0000256" key="2">
    <source>
        <dbReference type="ARBA" id="ARBA00023125"/>
    </source>
</evidence>
<feature type="DNA-binding region" description="H-T-H motif" evidence="4">
    <location>
        <begin position="39"/>
        <end position="58"/>
    </location>
</feature>
<proteinExistence type="predicted"/>